<proteinExistence type="predicted"/>
<evidence type="ECO:0000313" key="1">
    <source>
        <dbReference type="EnsemblPlants" id="Bra014021.1-P"/>
    </source>
</evidence>
<reference evidence="1 2" key="2">
    <citation type="journal article" date="2018" name="Hortic Res">
        <title>Improved Brassica rapa reference genome by single-molecule sequencing and chromosome conformation capture technologies.</title>
        <authorList>
            <person name="Zhang L."/>
            <person name="Cai X."/>
            <person name="Wu J."/>
            <person name="Liu M."/>
            <person name="Grob S."/>
            <person name="Cheng F."/>
            <person name="Liang J."/>
            <person name="Cai C."/>
            <person name="Liu Z."/>
            <person name="Liu B."/>
            <person name="Wang F."/>
            <person name="Li S."/>
            <person name="Liu F."/>
            <person name="Li X."/>
            <person name="Cheng L."/>
            <person name="Yang W."/>
            <person name="Li M.H."/>
            <person name="Grossniklaus U."/>
            <person name="Zheng H."/>
            <person name="Wang X."/>
        </authorList>
    </citation>
    <scope>NUCLEOTIDE SEQUENCE [LARGE SCALE GENOMIC DNA]</scope>
    <source>
        <strain evidence="1 2">cv. Chiifu-401-42</strain>
    </source>
</reference>
<protein>
    <submittedName>
        <fullName evidence="1">Uncharacterized protein</fullName>
    </submittedName>
</protein>
<keyword evidence="2" id="KW-1185">Reference proteome</keyword>
<dbReference type="Gramene" id="Bra014021.1">
    <property type="protein sequence ID" value="Bra014021.1-P"/>
    <property type="gene ID" value="Bra014021"/>
</dbReference>
<name>M4DC09_BRACM</name>
<dbReference type="PANTHER" id="PTHR33067">
    <property type="entry name" value="RNA-DIRECTED DNA POLYMERASE-RELATED"/>
    <property type="match status" value="1"/>
</dbReference>
<sequence length="419" mass="48373">MLFRETRETEDDIRRMFCEAIERMKNMITLKKKSGPGKFAIPCTRILGGIVRDLEVHIGNALVPVDFHVLDIKLNWNSSMLFGRPFLSTVGAVCNMQTNQLCLTLIDPMFTTIIFHATSIDSSNKKSIDIPKEESIDSSPGDWENDYYNPTLAAHTRDTIHTEEYDEDYEEERAIEYKAILDEEDRILHHSSWKRNAPSIDRTVSTSIDTHPYQTSRQRASTDIAYYPSIVTRVDRPREGDYSIGSWADDHHHESYAVETAIHEPGAYNLFMQQCNSPAHQQMVTNEIINIAGGVDDRLKKKSQQHTRLSINVDVPSSIDRLPKFGKRAYDSARRFHWEEKDEYRVYRDDQGHAIDVDRHIIGVSKDDIRSLLERASRDEHSYLCLPEHTRLFTQTKLVPEIYTKNEINEMFYGVCGAQ</sequence>
<reference evidence="1 2" key="1">
    <citation type="journal article" date="2011" name="Nat. Genet.">
        <title>The genome of the mesopolyploid crop species Brassica rapa.</title>
        <authorList>
            <consortium name="Brassica rapa Genome Sequencing Project Consortium"/>
            <person name="Wang X."/>
            <person name="Wang H."/>
            <person name="Wang J."/>
            <person name="Sun R."/>
            <person name="Wu J."/>
            <person name="Liu S."/>
            <person name="Bai Y."/>
            <person name="Mun J.H."/>
            <person name="Bancroft I."/>
            <person name="Cheng F."/>
            <person name="Huang S."/>
            <person name="Li X."/>
            <person name="Hua W."/>
            <person name="Wang J."/>
            <person name="Wang X."/>
            <person name="Freeling M."/>
            <person name="Pires J.C."/>
            <person name="Paterson A.H."/>
            <person name="Chalhoub B."/>
            <person name="Wang B."/>
            <person name="Hayward A."/>
            <person name="Sharpe A.G."/>
            <person name="Park B.S."/>
            <person name="Weisshaar B."/>
            <person name="Liu B."/>
            <person name="Li B."/>
            <person name="Liu B."/>
            <person name="Tong C."/>
            <person name="Song C."/>
            <person name="Duran C."/>
            <person name="Peng C."/>
            <person name="Geng C."/>
            <person name="Koh C."/>
            <person name="Lin C."/>
            <person name="Edwards D."/>
            <person name="Mu D."/>
            <person name="Shen D."/>
            <person name="Soumpourou E."/>
            <person name="Li F."/>
            <person name="Fraser F."/>
            <person name="Conant G."/>
            <person name="Lassalle G."/>
            <person name="King G.J."/>
            <person name="Bonnema G."/>
            <person name="Tang H."/>
            <person name="Wang H."/>
            <person name="Belcram H."/>
            <person name="Zhou H."/>
            <person name="Hirakawa H."/>
            <person name="Abe H."/>
            <person name="Guo H."/>
            <person name="Wang H."/>
            <person name="Jin H."/>
            <person name="Parkin I.A."/>
            <person name="Batley J."/>
            <person name="Kim J.S."/>
            <person name="Just J."/>
            <person name="Li J."/>
            <person name="Xu J."/>
            <person name="Deng J."/>
            <person name="Kim J.A."/>
            <person name="Li J."/>
            <person name="Yu J."/>
            <person name="Meng J."/>
            <person name="Wang J."/>
            <person name="Min J."/>
            <person name="Poulain J."/>
            <person name="Wang J."/>
            <person name="Hatakeyama K."/>
            <person name="Wu K."/>
            <person name="Wang L."/>
            <person name="Fang L."/>
            <person name="Trick M."/>
            <person name="Links M.G."/>
            <person name="Zhao M."/>
            <person name="Jin M."/>
            <person name="Ramchiary N."/>
            <person name="Drou N."/>
            <person name="Berkman P.J."/>
            <person name="Cai Q."/>
            <person name="Huang Q."/>
            <person name="Li R."/>
            <person name="Tabata S."/>
            <person name="Cheng S."/>
            <person name="Zhang S."/>
            <person name="Zhang S."/>
            <person name="Huang S."/>
            <person name="Sato S."/>
            <person name="Sun S."/>
            <person name="Kwon S.J."/>
            <person name="Choi S.R."/>
            <person name="Lee T.H."/>
            <person name="Fan W."/>
            <person name="Zhao X."/>
            <person name="Tan X."/>
            <person name="Xu X."/>
            <person name="Wang Y."/>
            <person name="Qiu Y."/>
            <person name="Yin Y."/>
            <person name="Li Y."/>
            <person name="Du Y."/>
            <person name="Liao Y."/>
            <person name="Lim Y."/>
            <person name="Narusaka Y."/>
            <person name="Wang Y."/>
            <person name="Wang Z."/>
            <person name="Li Z."/>
            <person name="Wang Z."/>
            <person name="Xiong Z."/>
            <person name="Zhang Z."/>
        </authorList>
    </citation>
    <scope>NUCLEOTIDE SEQUENCE [LARGE SCALE GENOMIC DNA]</scope>
    <source>
        <strain evidence="1 2">cv. Chiifu-401-42</strain>
    </source>
</reference>
<dbReference type="InterPro" id="IPR021109">
    <property type="entry name" value="Peptidase_aspartic_dom_sf"/>
</dbReference>
<dbReference type="EnsemblPlants" id="Bra014021.1">
    <property type="protein sequence ID" value="Bra014021.1-P"/>
    <property type="gene ID" value="Bra014021"/>
</dbReference>
<dbReference type="InParanoid" id="M4DC09"/>
<evidence type="ECO:0000313" key="2">
    <source>
        <dbReference type="Proteomes" id="UP000011750"/>
    </source>
</evidence>
<organism evidence="1 2">
    <name type="scientific">Brassica campestris</name>
    <name type="common">Field mustard</name>
    <dbReference type="NCBI Taxonomy" id="3711"/>
    <lineage>
        <taxon>Eukaryota</taxon>
        <taxon>Viridiplantae</taxon>
        <taxon>Streptophyta</taxon>
        <taxon>Embryophyta</taxon>
        <taxon>Tracheophyta</taxon>
        <taxon>Spermatophyta</taxon>
        <taxon>Magnoliopsida</taxon>
        <taxon>eudicotyledons</taxon>
        <taxon>Gunneridae</taxon>
        <taxon>Pentapetalae</taxon>
        <taxon>rosids</taxon>
        <taxon>malvids</taxon>
        <taxon>Brassicales</taxon>
        <taxon>Brassicaceae</taxon>
        <taxon>Brassiceae</taxon>
        <taxon>Brassica</taxon>
    </lineage>
</organism>
<dbReference type="HOGENOM" id="CLU_656143_0_0_1"/>
<dbReference type="Gene3D" id="2.40.70.10">
    <property type="entry name" value="Acid Proteases"/>
    <property type="match status" value="1"/>
</dbReference>
<dbReference type="AlphaFoldDB" id="M4DC09"/>
<accession>M4DC09</accession>
<dbReference type="PANTHER" id="PTHR33067:SF31">
    <property type="entry name" value="RNA-DIRECTED DNA POLYMERASE"/>
    <property type="match status" value="1"/>
</dbReference>
<reference evidence="1" key="3">
    <citation type="submission" date="2023-03" db="UniProtKB">
        <authorList>
            <consortium name="EnsemblPlants"/>
        </authorList>
    </citation>
    <scope>IDENTIFICATION</scope>
    <source>
        <strain evidence="1">cv. Chiifu-401-42</strain>
    </source>
</reference>
<dbReference type="Proteomes" id="UP000011750">
    <property type="component" value="Chromosome A08"/>
</dbReference>